<keyword evidence="1" id="KW-0732">Signal</keyword>
<dbReference type="PANTHER" id="PTHR47988">
    <property type="entry name" value="SOMATIC EMBRYOGENESIS RECEPTOR KINASE 1"/>
    <property type="match status" value="1"/>
</dbReference>
<dbReference type="EnsemblPlants" id="MELO3C029913.2.1">
    <property type="protein sequence ID" value="MELO3C029913.2.1"/>
    <property type="gene ID" value="MELO3C029913.2"/>
</dbReference>
<organism evidence="2">
    <name type="scientific">Cucumis melo</name>
    <name type="common">Muskmelon</name>
    <dbReference type="NCBI Taxonomy" id="3656"/>
    <lineage>
        <taxon>Eukaryota</taxon>
        <taxon>Viridiplantae</taxon>
        <taxon>Streptophyta</taxon>
        <taxon>Embryophyta</taxon>
        <taxon>Tracheophyta</taxon>
        <taxon>Spermatophyta</taxon>
        <taxon>Magnoliopsida</taxon>
        <taxon>eudicotyledons</taxon>
        <taxon>Gunneridae</taxon>
        <taxon>Pentapetalae</taxon>
        <taxon>rosids</taxon>
        <taxon>fabids</taxon>
        <taxon>Cucurbitales</taxon>
        <taxon>Cucurbitaceae</taxon>
        <taxon>Benincaseae</taxon>
        <taxon>Cucumis</taxon>
    </lineage>
</organism>
<evidence type="ECO:0000256" key="1">
    <source>
        <dbReference type="ARBA" id="ARBA00022729"/>
    </source>
</evidence>
<evidence type="ECO:0000313" key="2">
    <source>
        <dbReference type="EnsemblPlants" id="MELO3C029913.2.1"/>
    </source>
</evidence>
<sequence>MLASSALTEYINLYLVYAMLLDRISGLKSSLLEEFEGACILGQLLGIFLINLQTNFDGDALNFEANGVMLILSWKTSVIALRMKARRLLQNNNIFDPIPIELGTIPLLQTLDLLNNRFSGPIPTSFAQLNSLYYLLNNNSLFEPFLLSLAKIPQFALIHYTLCYFFAVDWFMWSIFEGPLFKLITVDWFKVDKSFDDIALHPRNLVQSVQESTTTFEELARVQNHPLGKSAIELVISITKTQTKVELILESTKTIGCERFQFKMGDPLICMGESGLCSRLNMPTILGIPLIGELGTHLHKKEFTPSL</sequence>
<dbReference type="AlphaFoldDB" id="A0A9I9E7K9"/>
<dbReference type="Gramene" id="MELO3C029913.2.1">
    <property type="protein sequence ID" value="MELO3C029913.2.1"/>
    <property type="gene ID" value="MELO3C029913.2"/>
</dbReference>
<proteinExistence type="predicted"/>
<name>A0A9I9E7K9_CUCME</name>
<accession>A0A9I9E7K9</accession>
<reference evidence="2" key="1">
    <citation type="submission" date="2023-03" db="UniProtKB">
        <authorList>
            <consortium name="EnsemblPlants"/>
        </authorList>
    </citation>
    <scope>IDENTIFICATION</scope>
</reference>
<dbReference type="Gene3D" id="3.80.10.10">
    <property type="entry name" value="Ribonuclease Inhibitor"/>
    <property type="match status" value="1"/>
</dbReference>
<dbReference type="InterPro" id="IPR032675">
    <property type="entry name" value="LRR_dom_sf"/>
</dbReference>
<dbReference type="SUPFAM" id="SSF52058">
    <property type="entry name" value="L domain-like"/>
    <property type="match status" value="1"/>
</dbReference>
<protein>
    <submittedName>
        <fullName evidence="2">Uncharacterized protein</fullName>
    </submittedName>
</protein>